<proteinExistence type="predicted"/>
<name>I4BAK7_TURPD</name>
<keyword evidence="2" id="KW-1185">Reference proteome</keyword>
<dbReference type="EMBL" id="CP002959">
    <property type="protein sequence ID" value="AFM14314.1"/>
    <property type="molecule type" value="Genomic_DNA"/>
</dbReference>
<accession>I4BAK7</accession>
<dbReference type="STRING" id="869212.Turpa_3680"/>
<evidence type="ECO:0000313" key="1">
    <source>
        <dbReference type="EMBL" id="AFM14314.1"/>
    </source>
</evidence>
<dbReference type="HOGENOM" id="CLU_598438_0_0_12"/>
<dbReference type="KEGG" id="tpx:Turpa_3680"/>
<reference evidence="1 2" key="1">
    <citation type="submission" date="2012-06" db="EMBL/GenBank/DDBJ databases">
        <title>The complete chromosome of genome of Turneriella parva DSM 21527.</title>
        <authorList>
            <consortium name="US DOE Joint Genome Institute (JGI-PGF)"/>
            <person name="Lucas S."/>
            <person name="Han J."/>
            <person name="Lapidus A."/>
            <person name="Bruce D."/>
            <person name="Goodwin L."/>
            <person name="Pitluck S."/>
            <person name="Peters L."/>
            <person name="Kyrpides N."/>
            <person name="Mavromatis K."/>
            <person name="Ivanova N."/>
            <person name="Mikhailova N."/>
            <person name="Chertkov O."/>
            <person name="Detter J.C."/>
            <person name="Tapia R."/>
            <person name="Han C."/>
            <person name="Land M."/>
            <person name="Hauser L."/>
            <person name="Markowitz V."/>
            <person name="Cheng J.-F."/>
            <person name="Hugenholtz P."/>
            <person name="Woyke T."/>
            <person name="Wu D."/>
            <person name="Gronow S."/>
            <person name="Wellnitz S."/>
            <person name="Brambilla E."/>
            <person name="Klenk H.-P."/>
            <person name="Eisen J.A."/>
        </authorList>
    </citation>
    <scope>NUCLEOTIDE SEQUENCE [LARGE SCALE GENOMIC DNA]</scope>
    <source>
        <strain evidence="2">ATCC BAA-1111 / DSM 21527 / NCTC 11395 / H</strain>
    </source>
</reference>
<organism evidence="1 2">
    <name type="scientific">Turneriella parva (strain ATCC BAA-1111 / DSM 21527 / NCTC 11395 / H)</name>
    <name type="common">Leptospira parva</name>
    <dbReference type="NCBI Taxonomy" id="869212"/>
    <lineage>
        <taxon>Bacteria</taxon>
        <taxon>Pseudomonadati</taxon>
        <taxon>Spirochaetota</taxon>
        <taxon>Spirochaetia</taxon>
        <taxon>Leptospirales</taxon>
        <taxon>Leptospiraceae</taxon>
        <taxon>Turneriella</taxon>
    </lineage>
</organism>
<gene>
    <name evidence="1" type="ordered locus">Turpa_3680</name>
</gene>
<dbReference type="Proteomes" id="UP000006048">
    <property type="component" value="Chromosome"/>
</dbReference>
<dbReference type="RefSeq" id="WP_014804791.1">
    <property type="nucleotide sequence ID" value="NC_018020.1"/>
</dbReference>
<sequence length="457" mass="50449">MRKALSSLVALAVSALIISTIISFFMRDSFETLPVKASSAPVKPTRRMQDTAFLVSAEHISRYDFNWLTEKLSVLAGESPQRILPVPVNFYLANALNHAEYPAAALDLIDAECNVRSDKVASVKRYFKALQVNSSEGKKTGLHIASFRAIPESVTLRYSDNTARAAKCLGAQLTLIGEITLGQDPSSLVVPALQSVRVNLAPYERAQLLNNAARNIYSAIAEAYKKNPAYRARVLLTNAVPYAQAQVLPFSELAGQFVGLTPDELTAVRAGVIALNGSIAFVPDLAKQVEIGIDTSVIWQLWQTAKIPFFKDASGEPLVYEDLILTLRRSLTDADAAGVIQNRKLKVIYAAYARDNDEKRKLGESINLAYQRSSNERLQKLQLQLFLDVYDFSAVGLEAETYIALEMPARQKFPLIHMVARPLAKRWGFEEKKDGSDTSEIEDSLLLLRNTLAQAGK</sequence>
<protein>
    <submittedName>
        <fullName evidence="1">Uncharacterized protein</fullName>
    </submittedName>
</protein>
<dbReference type="AlphaFoldDB" id="I4BAK7"/>
<evidence type="ECO:0000313" key="2">
    <source>
        <dbReference type="Proteomes" id="UP000006048"/>
    </source>
</evidence>